<evidence type="ECO:0000313" key="1">
    <source>
        <dbReference type="EMBL" id="GAO31388.1"/>
    </source>
</evidence>
<dbReference type="STRING" id="1236989.JCM15548_13744"/>
<protein>
    <submittedName>
        <fullName evidence="1">Uncharacterized protein</fullName>
    </submittedName>
</protein>
<proteinExistence type="predicted"/>
<name>A0A0E9M1G3_9BACT</name>
<dbReference type="AlphaFoldDB" id="A0A0E9M1G3"/>
<accession>A0A0E9M1G3</accession>
<keyword evidence="2" id="KW-1185">Reference proteome</keyword>
<gene>
    <name evidence="1" type="ORF">JCM15548_13744</name>
</gene>
<dbReference type="RefSeq" id="WP_062127481.1">
    <property type="nucleotide sequence ID" value="NZ_BAZW01000046.1"/>
</dbReference>
<sequence length="99" mass="11502">MGRNSWNLSAFKRGIKRTTGRNQKHLYQQMFKQIREEWETEKHQQSTTEVKAIEVPEDDYLRYLSPVAINDSTLMAELRGPGIRSRIVSIHIPAARPPP</sequence>
<evidence type="ECO:0000313" key="2">
    <source>
        <dbReference type="Proteomes" id="UP000032900"/>
    </source>
</evidence>
<dbReference type="Proteomes" id="UP000032900">
    <property type="component" value="Unassembled WGS sequence"/>
</dbReference>
<organism evidence="1 2">
    <name type="scientific">Geofilum rubicundum JCM 15548</name>
    <dbReference type="NCBI Taxonomy" id="1236989"/>
    <lineage>
        <taxon>Bacteria</taxon>
        <taxon>Pseudomonadati</taxon>
        <taxon>Bacteroidota</taxon>
        <taxon>Bacteroidia</taxon>
        <taxon>Marinilabiliales</taxon>
        <taxon>Marinilabiliaceae</taxon>
        <taxon>Geofilum</taxon>
    </lineage>
</organism>
<comment type="caution">
    <text evidence="1">The sequence shown here is derived from an EMBL/GenBank/DDBJ whole genome shotgun (WGS) entry which is preliminary data.</text>
</comment>
<dbReference type="EMBL" id="BAZW01000046">
    <property type="protein sequence ID" value="GAO31388.1"/>
    <property type="molecule type" value="Genomic_DNA"/>
</dbReference>
<reference evidence="1 2" key="1">
    <citation type="journal article" date="2015" name="Microbes Environ.">
        <title>Distribution and evolution of nitrogen fixation genes in the phylum bacteroidetes.</title>
        <authorList>
            <person name="Inoue J."/>
            <person name="Oshima K."/>
            <person name="Suda W."/>
            <person name="Sakamoto M."/>
            <person name="Iino T."/>
            <person name="Noda S."/>
            <person name="Hongoh Y."/>
            <person name="Hattori M."/>
            <person name="Ohkuma M."/>
        </authorList>
    </citation>
    <scope>NUCLEOTIDE SEQUENCE [LARGE SCALE GENOMIC DNA]</scope>
    <source>
        <strain evidence="1">JCM 15548</strain>
    </source>
</reference>